<evidence type="ECO:0008006" key="5">
    <source>
        <dbReference type="Google" id="ProtNLM"/>
    </source>
</evidence>
<protein>
    <recommendedName>
        <fullName evidence="5">Integral membrane protein</fullName>
    </recommendedName>
</protein>
<evidence type="ECO:0000313" key="3">
    <source>
        <dbReference type="EMBL" id="MBZ6149595.1"/>
    </source>
</evidence>
<evidence type="ECO:0000256" key="2">
    <source>
        <dbReference type="SAM" id="Phobius"/>
    </source>
</evidence>
<organism evidence="3 4">
    <name type="scientific">Streptomyces olivaceus</name>
    <dbReference type="NCBI Taxonomy" id="47716"/>
    <lineage>
        <taxon>Bacteria</taxon>
        <taxon>Bacillati</taxon>
        <taxon>Actinomycetota</taxon>
        <taxon>Actinomycetes</taxon>
        <taxon>Kitasatosporales</taxon>
        <taxon>Streptomycetaceae</taxon>
        <taxon>Streptomyces</taxon>
    </lineage>
</organism>
<keyword evidence="2" id="KW-0812">Transmembrane</keyword>
<feature type="compositionally biased region" description="Acidic residues" evidence="1">
    <location>
        <begin position="130"/>
        <end position="140"/>
    </location>
</feature>
<proteinExistence type="predicted"/>
<feature type="compositionally biased region" description="Low complexity" evidence="1">
    <location>
        <begin position="104"/>
        <end position="127"/>
    </location>
</feature>
<dbReference type="EMBL" id="JAHSTP010000001">
    <property type="protein sequence ID" value="MBZ6149595.1"/>
    <property type="molecule type" value="Genomic_DNA"/>
</dbReference>
<evidence type="ECO:0000313" key="4">
    <source>
        <dbReference type="Proteomes" id="UP000758701"/>
    </source>
</evidence>
<dbReference type="RefSeq" id="WP_224309087.1">
    <property type="nucleotide sequence ID" value="NZ_JAHSST010000001.1"/>
</dbReference>
<keyword evidence="2" id="KW-1133">Transmembrane helix</keyword>
<feature type="compositionally biased region" description="Acidic residues" evidence="1">
    <location>
        <begin position="74"/>
        <end position="89"/>
    </location>
</feature>
<reference evidence="3 4" key="1">
    <citation type="submission" date="2021-06" db="EMBL/GenBank/DDBJ databases">
        <title>Ecological speciation of a Streptomyces species isolated from different habitats and geographic origins.</title>
        <authorList>
            <person name="Wang J."/>
        </authorList>
    </citation>
    <scope>NUCLEOTIDE SEQUENCE [LARGE SCALE GENOMIC DNA]</scope>
    <source>
        <strain evidence="3 4">FXJ8.012</strain>
    </source>
</reference>
<name>A0ABS7VX54_STROV</name>
<accession>A0ABS7VX54</accession>
<feature type="region of interest" description="Disordered" evidence="1">
    <location>
        <begin position="53"/>
        <end position="156"/>
    </location>
</feature>
<feature type="transmembrane region" description="Helical" evidence="2">
    <location>
        <begin position="30"/>
        <end position="51"/>
    </location>
</feature>
<sequence length="250" mass="25648">MSNTRVPTGARHSYPAPGLALTPGHVRNQAMTVVAIPFVLIVVLAVVLATAGDDEAPGTGGLYGNSSLPGWDSGTDDGTTDDGTTDDGTGDGTVPDGSGGLTGEGTWPDDGTTDGTGTDDPTAGDTPEASGEDTPAEDPADSPYADPNDDAYADEDGPAATVTAYFDAINERDFPTAWDLGGRNLDEDYDHFVAGFDTTESDELTVVGTTGEDVSVTFVARQTDGSQQAFDGTYTVRDGVIVDAAVQERN</sequence>
<dbReference type="Proteomes" id="UP000758701">
    <property type="component" value="Unassembled WGS sequence"/>
</dbReference>
<keyword evidence="2" id="KW-0472">Membrane</keyword>
<comment type="caution">
    <text evidence="3">The sequence shown here is derived from an EMBL/GenBank/DDBJ whole genome shotgun (WGS) entry which is preliminary data.</text>
</comment>
<feature type="compositionally biased region" description="Acidic residues" evidence="1">
    <location>
        <begin position="147"/>
        <end position="156"/>
    </location>
</feature>
<evidence type="ECO:0000256" key="1">
    <source>
        <dbReference type="SAM" id="MobiDB-lite"/>
    </source>
</evidence>
<gene>
    <name evidence="3" type="ORF">KVH32_00220</name>
</gene>
<keyword evidence="4" id="KW-1185">Reference proteome</keyword>